<gene>
    <name evidence="1" type="ORF">NQ176_g2811</name>
</gene>
<keyword evidence="2" id="KW-1185">Reference proteome</keyword>
<name>A0ACC1NLK0_9HYPO</name>
<reference evidence="1" key="1">
    <citation type="submission" date="2022-08" db="EMBL/GenBank/DDBJ databases">
        <title>Genome Sequence of Lecanicillium fungicola.</title>
        <authorList>
            <person name="Buettner E."/>
        </authorList>
    </citation>
    <scope>NUCLEOTIDE SEQUENCE</scope>
    <source>
        <strain evidence="1">Babe33</strain>
    </source>
</reference>
<comment type="caution">
    <text evidence="1">The sequence shown here is derived from an EMBL/GenBank/DDBJ whole genome shotgun (WGS) entry which is preliminary data.</text>
</comment>
<accession>A0ACC1NLK0</accession>
<dbReference type="Proteomes" id="UP001143910">
    <property type="component" value="Unassembled WGS sequence"/>
</dbReference>
<dbReference type="EMBL" id="JANJQO010000221">
    <property type="protein sequence ID" value="KAJ2980160.1"/>
    <property type="molecule type" value="Genomic_DNA"/>
</dbReference>
<organism evidence="1 2">
    <name type="scientific">Zarea fungicola</name>
    <dbReference type="NCBI Taxonomy" id="93591"/>
    <lineage>
        <taxon>Eukaryota</taxon>
        <taxon>Fungi</taxon>
        <taxon>Dikarya</taxon>
        <taxon>Ascomycota</taxon>
        <taxon>Pezizomycotina</taxon>
        <taxon>Sordariomycetes</taxon>
        <taxon>Hypocreomycetidae</taxon>
        <taxon>Hypocreales</taxon>
        <taxon>Cordycipitaceae</taxon>
        <taxon>Zarea</taxon>
    </lineage>
</organism>
<proteinExistence type="predicted"/>
<sequence length="223" mass="23638">MVSGSSSSSGRRASFNIFSDTQNVSDRLLVDTPPKKPRKVPPLRDASPTANAIAVSSRTVTVMTTPTTETLSAGTYTFIYDGTTKAVVVPSPTATETELVTTTWTATVTVTNTEYPTARMTITASVTQTTANTTHTAGPTSTASPTCPSYCDCEPKYGNPEEYEECISQPECAGCGIQFPPLPNTTEEPTTTPWQNSTATAPTWTSPTPSCGALLSMHHESKL</sequence>
<evidence type="ECO:0000313" key="2">
    <source>
        <dbReference type="Proteomes" id="UP001143910"/>
    </source>
</evidence>
<evidence type="ECO:0000313" key="1">
    <source>
        <dbReference type="EMBL" id="KAJ2980160.1"/>
    </source>
</evidence>
<protein>
    <submittedName>
        <fullName evidence="1">Uncharacterized protein</fullName>
    </submittedName>
</protein>